<accession>A0AAF0X443</accession>
<keyword evidence="3" id="KW-0479">Metal-binding</keyword>
<evidence type="ECO:0000256" key="6">
    <source>
        <dbReference type="ARBA" id="ARBA00023015"/>
    </source>
</evidence>
<dbReference type="SUPFAM" id="SSF57667">
    <property type="entry name" value="beta-beta-alpha zinc fingers"/>
    <property type="match status" value="1"/>
</dbReference>
<dbReference type="Proteomes" id="UP000077755">
    <property type="component" value="Chromosome 5"/>
</dbReference>
<dbReference type="AlphaFoldDB" id="A0AAF0X443"/>
<dbReference type="InterPro" id="IPR003656">
    <property type="entry name" value="Znf_BED"/>
</dbReference>
<dbReference type="PROSITE" id="PS50808">
    <property type="entry name" value="ZF_BED"/>
    <property type="match status" value="1"/>
</dbReference>
<evidence type="ECO:0000256" key="1">
    <source>
        <dbReference type="ARBA" id="ARBA00004123"/>
    </source>
</evidence>
<dbReference type="EMBL" id="CP093347">
    <property type="protein sequence ID" value="WOH01080.1"/>
    <property type="molecule type" value="Genomic_DNA"/>
</dbReference>
<protein>
    <recommendedName>
        <fullName evidence="11">BED-type domain-containing protein</fullName>
    </recommendedName>
</protein>
<comment type="subunit">
    <text evidence="2">Homodimer.</text>
</comment>
<dbReference type="Pfam" id="PF14372">
    <property type="entry name" value="hAT-like_RNase-H"/>
    <property type="match status" value="1"/>
</dbReference>
<dbReference type="InterPro" id="IPR008906">
    <property type="entry name" value="HATC_C_dom"/>
</dbReference>
<dbReference type="Pfam" id="PF05699">
    <property type="entry name" value="Dimer_Tnp_hAT"/>
    <property type="match status" value="1"/>
</dbReference>
<evidence type="ECO:0000256" key="5">
    <source>
        <dbReference type="ARBA" id="ARBA00022833"/>
    </source>
</evidence>
<evidence type="ECO:0000256" key="8">
    <source>
        <dbReference type="ARBA" id="ARBA00023163"/>
    </source>
</evidence>
<evidence type="ECO:0000256" key="3">
    <source>
        <dbReference type="ARBA" id="ARBA00022723"/>
    </source>
</evidence>
<keyword evidence="6" id="KW-0805">Transcription regulation</keyword>
<reference evidence="12" key="2">
    <citation type="submission" date="2022-03" db="EMBL/GenBank/DDBJ databases">
        <title>Draft title - Genomic analysis of global carrot germplasm unveils the trajectory of domestication and the origin of high carotenoid orange carrot.</title>
        <authorList>
            <person name="Iorizzo M."/>
            <person name="Ellison S."/>
            <person name="Senalik D."/>
            <person name="Macko-Podgorni A."/>
            <person name="Grzebelus D."/>
            <person name="Bostan H."/>
            <person name="Rolling W."/>
            <person name="Curaba J."/>
            <person name="Simon P."/>
        </authorList>
    </citation>
    <scope>NUCLEOTIDE SEQUENCE</scope>
    <source>
        <tissue evidence="12">Leaf</tissue>
    </source>
</reference>
<evidence type="ECO:0000256" key="10">
    <source>
        <dbReference type="PROSITE-ProRule" id="PRU00027"/>
    </source>
</evidence>
<feature type="domain" description="BED-type" evidence="11">
    <location>
        <begin position="20"/>
        <end position="76"/>
    </location>
</feature>
<dbReference type="SUPFAM" id="SSF53098">
    <property type="entry name" value="Ribonuclease H-like"/>
    <property type="match status" value="1"/>
</dbReference>
<sequence length="628" mass="72630">MPQKPDAVDVDAEDDKKRRKLTSPVWNDFTKYKDSAGNVKALCKHCKKSFFGDSNSGTSHLAGHLKRCTAKIYKDRGQKTIATMKNLDGTTKVESFKFDQHKSKMDLARMIIKHNYAFNIVDHEFFEYFCFGLNPDFRLPARNTVRSDIIKLHEEMKHKVYEMIDGLNSKVTLTTDIWTSDSQNFVYACLTAHFIDSHWDLKKKVLNYKVIEWPHDGESLFRFISQLIMEWNLDKKLFSMVVDNATSNDSMVRHLKGWLSDKIPCRGDFFHVRCSAHILNLVVQDGLNLIRPLLSNIRGTVRYLSKSPFGKQNLIWWNSTYDMLHIALDYEEAFDRLESMDKNYVLNPTKEEWKVACVVRDCLKIFRDATVHFSGSHYPTANVFFPDICEIKIQLAKWENSTEDCLRLMAGPMKLKFSKYWDECSLCLAIAVILDPRFKMDIIEYYYNILYGKEFSFTYVERVKSAFFYLYTEYGGRVISSESVINDMGYDDLIYSSGVDHISESGKLSGFKRWRLRERSSGSKYVPKSEFDHYLEEDTHPTNGPFNILTWWSVNSSRFPTIAKIAQDVLAVPATTVASESAFSVGGRVIDECRSRLLPDVVEALITTADWIPSKKSNMTCLVICLYR</sequence>
<comment type="subcellular location">
    <subcellularLocation>
        <location evidence="1">Nucleus</location>
    </subcellularLocation>
</comment>
<evidence type="ECO:0000259" key="11">
    <source>
        <dbReference type="PROSITE" id="PS50808"/>
    </source>
</evidence>
<dbReference type="SMART" id="SM00614">
    <property type="entry name" value="ZnF_BED"/>
    <property type="match status" value="1"/>
</dbReference>
<dbReference type="PANTHER" id="PTHR46481">
    <property type="entry name" value="ZINC FINGER BED DOMAIN-CONTAINING PROTEIN 4"/>
    <property type="match status" value="1"/>
</dbReference>
<keyword evidence="9" id="KW-0539">Nucleus</keyword>
<reference evidence="12" key="1">
    <citation type="journal article" date="2016" name="Nat. Genet.">
        <title>A high-quality carrot genome assembly provides new insights into carotenoid accumulation and asterid genome evolution.</title>
        <authorList>
            <person name="Iorizzo M."/>
            <person name="Ellison S."/>
            <person name="Senalik D."/>
            <person name="Zeng P."/>
            <person name="Satapoomin P."/>
            <person name="Huang J."/>
            <person name="Bowman M."/>
            <person name="Iovene M."/>
            <person name="Sanseverino W."/>
            <person name="Cavagnaro P."/>
            <person name="Yildiz M."/>
            <person name="Macko-Podgorni A."/>
            <person name="Moranska E."/>
            <person name="Grzebelus E."/>
            <person name="Grzebelus D."/>
            <person name="Ashrafi H."/>
            <person name="Zheng Z."/>
            <person name="Cheng S."/>
            <person name="Spooner D."/>
            <person name="Van Deynze A."/>
            <person name="Simon P."/>
        </authorList>
    </citation>
    <scope>NUCLEOTIDE SEQUENCE</scope>
    <source>
        <tissue evidence="12">Leaf</tissue>
    </source>
</reference>
<evidence type="ECO:0000256" key="4">
    <source>
        <dbReference type="ARBA" id="ARBA00022771"/>
    </source>
</evidence>
<dbReference type="GO" id="GO:0046983">
    <property type="term" value="F:protein dimerization activity"/>
    <property type="evidence" value="ECO:0007669"/>
    <property type="project" value="InterPro"/>
</dbReference>
<evidence type="ECO:0000256" key="2">
    <source>
        <dbReference type="ARBA" id="ARBA00011738"/>
    </source>
</evidence>
<dbReference type="InterPro" id="IPR025525">
    <property type="entry name" value="hAT-like_transposase_RNase-H"/>
</dbReference>
<dbReference type="InterPro" id="IPR052035">
    <property type="entry name" value="ZnF_BED_domain_contain"/>
</dbReference>
<keyword evidence="13" id="KW-1185">Reference proteome</keyword>
<evidence type="ECO:0000313" key="13">
    <source>
        <dbReference type="Proteomes" id="UP000077755"/>
    </source>
</evidence>
<dbReference type="InterPro" id="IPR012337">
    <property type="entry name" value="RNaseH-like_sf"/>
</dbReference>
<evidence type="ECO:0000313" key="12">
    <source>
        <dbReference type="EMBL" id="WOH01080.1"/>
    </source>
</evidence>
<keyword evidence="8" id="KW-0804">Transcription</keyword>
<name>A0AAF0X443_DAUCS</name>
<organism evidence="12 13">
    <name type="scientific">Daucus carota subsp. sativus</name>
    <name type="common">Carrot</name>
    <dbReference type="NCBI Taxonomy" id="79200"/>
    <lineage>
        <taxon>Eukaryota</taxon>
        <taxon>Viridiplantae</taxon>
        <taxon>Streptophyta</taxon>
        <taxon>Embryophyta</taxon>
        <taxon>Tracheophyta</taxon>
        <taxon>Spermatophyta</taxon>
        <taxon>Magnoliopsida</taxon>
        <taxon>eudicotyledons</taxon>
        <taxon>Gunneridae</taxon>
        <taxon>Pentapetalae</taxon>
        <taxon>asterids</taxon>
        <taxon>campanulids</taxon>
        <taxon>Apiales</taxon>
        <taxon>Apiaceae</taxon>
        <taxon>Apioideae</taxon>
        <taxon>Scandiceae</taxon>
        <taxon>Daucinae</taxon>
        <taxon>Daucus</taxon>
        <taxon>Daucus sect. Daucus</taxon>
    </lineage>
</organism>
<keyword evidence="4 10" id="KW-0863">Zinc-finger</keyword>
<gene>
    <name evidence="12" type="ORF">DCAR_0520459</name>
</gene>
<evidence type="ECO:0000256" key="9">
    <source>
        <dbReference type="ARBA" id="ARBA00023242"/>
    </source>
</evidence>
<dbReference type="InterPro" id="IPR036236">
    <property type="entry name" value="Znf_C2H2_sf"/>
</dbReference>
<proteinExistence type="predicted"/>
<dbReference type="GO" id="GO:0009791">
    <property type="term" value="P:post-embryonic development"/>
    <property type="evidence" value="ECO:0007669"/>
    <property type="project" value="UniProtKB-ARBA"/>
</dbReference>
<dbReference type="GO" id="GO:0003677">
    <property type="term" value="F:DNA binding"/>
    <property type="evidence" value="ECO:0007669"/>
    <property type="project" value="UniProtKB-KW"/>
</dbReference>
<dbReference type="GO" id="GO:0005634">
    <property type="term" value="C:nucleus"/>
    <property type="evidence" value="ECO:0007669"/>
    <property type="project" value="UniProtKB-SubCell"/>
</dbReference>
<keyword evidence="7" id="KW-0238">DNA-binding</keyword>
<dbReference type="GO" id="GO:0008270">
    <property type="term" value="F:zinc ion binding"/>
    <property type="evidence" value="ECO:0007669"/>
    <property type="project" value="UniProtKB-KW"/>
</dbReference>
<keyword evidence="5" id="KW-0862">Zinc</keyword>
<evidence type="ECO:0000256" key="7">
    <source>
        <dbReference type="ARBA" id="ARBA00023125"/>
    </source>
</evidence>
<dbReference type="PANTHER" id="PTHR46481:SF10">
    <property type="entry name" value="ZINC FINGER BED DOMAIN-CONTAINING PROTEIN 39"/>
    <property type="match status" value="1"/>
</dbReference>